<comment type="similarity">
    <text evidence="9">Belongs to the monovalent cation:proton antiporter 1 (CPA1) transporter (TC 2.A.36) family.</text>
</comment>
<evidence type="ECO:0000259" key="12">
    <source>
        <dbReference type="Pfam" id="PF00999"/>
    </source>
</evidence>
<reference evidence="13 14" key="1">
    <citation type="submission" date="2020-08" db="EMBL/GenBank/DDBJ databases">
        <authorList>
            <person name="Koutsovoulos G."/>
            <person name="Danchin GJ E."/>
        </authorList>
    </citation>
    <scope>NUCLEOTIDE SEQUENCE [LARGE SCALE GENOMIC DNA]</scope>
</reference>
<organism evidence="13 14">
    <name type="scientific">Meloidogyne enterolobii</name>
    <name type="common">Root-knot nematode worm</name>
    <name type="synonym">Meloidogyne mayaguensis</name>
    <dbReference type="NCBI Taxonomy" id="390850"/>
    <lineage>
        <taxon>Eukaryota</taxon>
        <taxon>Metazoa</taxon>
        <taxon>Ecdysozoa</taxon>
        <taxon>Nematoda</taxon>
        <taxon>Chromadorea</taxon>
        <taxon>Rhabditida</taxon>
        <taxon>Tylenchina</taxon>
        <taxon>Tylenchomorpha</taxon>
        <taxon>Tylenchoidea</taxon>
        <taxon>Meloidogynidae</taxon>
        <taxon>Meloidogyninae</taxon>
        <taxon>Meloidogyne</taxon>
    </lineage>
</organism>
<feature type="transmembrane region" description="Helical" evidence="11">
    <location>
        <begin position="415"/>
        <end position="434"/>
    </location>
</feature>
<dbReference type="GO" id="GO:0015385">
    <property type="term" value="F:sodium:proton antiporter activity"/>
    <property type="evidence" value="ECO:0007669"/>
    <property type="project" value="InterPro"/>
</dbReference>
<evidence type="ECO:0000313" key="14">
    <source>
        <dbReference type="Proteomes" id="UP000580250"/>
    </source>
</evidence>
<comment type="subcellular location">
    <subcellularLocation>
        <location evidence="1">Membrane</location>
        <topology evidence="1">Multi-pass membrane protein</topology>
    </subcellularLocation>
</comment>
<feature type="domain" description="Cation/H+ exchanger transmembrane" evidence="12">
    <location>
        <begin position="109"/>
        <end position="506"/>
    </location>
</feature>
<feature type="region of interest" description="Disordered" evidence="10">
    <location>
        <begin position="738"/>
        <end position="773"/>
    </location>
</feature>
<evidence type="ECO:0000256" key="6">
    <source>
        <dbReference type="ARBA" id="ARBA00023065"/>
    </source>
</evidence>
<protein>
    <recommendedName>
        <fullName evidence="9">Sodium/hydrogen exchanger</fullName>
    </recommendedName>
</protein>
<comment type="caution">
    <text evidence="13">The sequence shown here is derived from an EMBL/GenBank/DDBJ whole genome shotgun (WGS) entry which is preliminary data.</text>
</comment>
<evidence type="ECO:0000256" key="5">
    <source>
        <dbReference type="ARBA" id="ARBA00023053"/>
    </source>
</evidence>
<accession>A0A6V7TU03</accession>
<feature type="transmembrane region" description="Helical" evidence="11">
    <location>
        <begin position="351"/>
        <end position="370"/>
    </location>
</feature>
<keyword evidence="2 9" id="KW-0813">Transport</keyword>
<keyword evidence="9" id="KW-0050">Antiport</keyword>
<keyword evidence="7 11" id="KW-0472">Membrane</keyword>
<dbReference type="EMBL" id="CAJEWN010000015">
    <property type="protein sequence ID" value="CAD2134570.1"/>
    <property type="molecule type" value="Genomic_DNA"/>
</dbReference>
<evidence type="ECO:0000313" key="13">
    <source>
        <dbReference type="EMBL" id="CAD2134570.1"/>
    </source>
</evidence>
<gene>
    <name evidence="13" type="ORF">MENT_LOCUS4426</name>
</gene>
<dbReference type="GO" id="GO:0098719">
    <property type="term" value="P:sodium ion import across plasma membrane"/>
    <property type="evidence" value="ECO:0007669"/>
    <property type="project" value="TreeGrafter"/>
</dbReference>
<feature type="transmembrane region" description="Helical" evidence="11">
    <location>
        <begin position="480"/>
        <end position="499"/>
    </location>
</feature>
<dbReference type="PRINTS" id="PR01084">
    <property type="entry name" value="NAHEXCHNGR"/>
</dbReference>
<feature type="transmembrane region" description="Helical" evidence="11">
    <location>
        <begin position="298"/>
        <end position="322"/>
    </location>
</feature>
<sequence>MSKYLPSSNVSQLNHIPFLQRKFYLFLFILIILHKNSNCFPALLDESNNTNRSFTKFWETQQPQQTSQTSQTTEFNINAQQDEQKPSYFKILSLEWHHVETPYTVSVWILLASIAKILFHVHKQFGEAIPDSALLIVVGLVLGYALQKLHVSNELFTLKSTTFFLYLLPPIIFDAGYFMPNRQLFENWDSVLLFAFVGTIWNTLAIGFSLYLLGQLNLFSVAFSNFEILLFASLISAVDPVAVIAVFEEIHVNEFLFINVFGEALFNDGVSVVLYQMFRKFTLIGVNNLAVFDYIAGIFSFVVIALGGTLIGLFFAFFVSILTRFTSRVKILAPVFVFVVPYLAYLSAEMFGFSSILAIVACGIMMKQYVKGNMSHDANNSVKYFIKMLAQCSETVIFMFLGLSTISSIHQWDTSFVFVTIFLCLFYRTIGVIVQCSVLNRVRNKKFSLRDQFVLCYGGLRGAIAFGLVVSLPADIQAKRMFVTTCIAVIFFTVFLMGITIRPLLFLLKVEKADLDYEAMMVEKVYNKYFDYTMAGIEDIIGQRGRHFFRDSFERFNAKLIKPLLMRHVKRKAFDASDIVRAYNKITLTEAVKIAQVGRKMTKQASRPHSQSIASAYMGTINGSTISRSNTMKREIDQYMASQDNMEALYTMFSRLLDRKVDELKRIQSEGSERRENNDDIKDDYMDILITKVQLNQQQQPSISVINTNSYSTRGKTDNNLNDNVRNKITCYDVKKDSISNSSPLTRRMSQPDLRLSQISTTDNSDNNEETRRNTIINTIKIPKNSEEKESKI</sequence>
<name>A0A6V7TU03_MELEN</name>
<keyword evidence="4 11" id="KW-1133">Transmembrane helix</keyword>
<keyword evidence="5" id="KW-0915">Sodium</keyword>
<dbReference type="InterPro" id="IPR004709">
    <property type="entry name" value="NaH_exchanger"/>
</dbReference>
<dbReference type="GO" id="GO:0015386">
    <property type="term" value="F:potassium:proton antiporter activity"/>
    <property type="evidence" value="ECO:0007669"/>
    <property type="project" value="TreeGrafter"/>
</dbReference>
<feature type="transmembrane region" description="Helical" evidence="11">
    <location>
        <begin position="133"/>
        <end position="151"/>
    </location>
</feature>
<dbReference type="Gene3D" id="6.10.140.1330">
    <property type="match status" value="1"/>
</dbReference>
<evidence type="ECO:0000256" key="2">
    <source>
        <dbReference type="ARBA" id="ARBA00022448"/>
    </source>
</evidence>
<feature type="compositionally biased region" description="Polar residues" evidence="10">
    <location>
        <begin position="739"/>
        <end position="749"/>
    </location>
</feature>
<evidence type="ECO:0000256" key="1">
    <source>
        <dbReference type="ARBA" id="ARBA00004141"/>
    </source>
</evidence>
<evidence type="ECO:0000256" key="9">
    <source>
        <dbReference type="RuleBase" id="RU003722"/>
    </source>
</evidence>
<evidence type="ECO:0000256" key="3">
    <source>
        <dbReference type="ARBA" id="ARBA00022692"/>
    </source>
</evidence>
<dbReference type="GO" id="GO:0005886">
    <property type="term" value="C:plasma membrane"/>
    <property type="evidence" value="ECO:0007669"/>
    <property type="project" value="TreeGrafter"/>
</dbReference>
<evidence type="ECO:0000256" key="8">
    <source>
        <dbReference type="ARBA" id="ARBA00023201"/>
    </source>
</evidence>
<dbReference type="Proteomes" id="UP000580250">
    <property type="component" value="Unassembled WGS sequence"/>
</dbReference>
<dbReference type="PANTHER" id="PTHR10110">
    <property type="entry name" value="SODIUM/HYDROGEN EXCHANGER"/>
    <property type="match status" value="1"/>
</dbReference>
<evidence type="ECO:0000256" key="4">
    <source>
        <dbReference type="ARBA" id="ARBA00022989"/>
    </source>
</evidence>
<dbReference type="GO" id="GO:0051453">
    <property type="term" value="P:regulation of intracellular pH"/>
    <property type="evidence" value="ECO:0007669"/>
    <property type="project" value="TreeGrafter"/>
</dbReference>
<keyword evidence="8 9" id="KW-0739">Sodium transport</keyword>
<keyword evidence="6 9" id="KW-0406">Ion transport</keyword>
<evidence type="ECO:0000256" key="11">
    <source>
        <dbReference type="SAM" id="Phobius"/>
    </source>
</evidence>
<dbReference type="InterPro" id="IPR006153">
    <property type="entry name" value="Cation/H_exchanger_TM"/>
</dbReference>
<keyword evidence="3 9" id="KW-0812">Transmembrane</keyword>
<feature type="transmembrane region" description="Helical" evidence="11">
    <location>
        <begin position="163"/>
        <end position="179"/>
    </location>
</feature>
<dbReference type="PANTHER" id="PTHR10110:SF98">
    <property type="entry name" value="SODIUM_HYDROGEN EXCHANGER"/>
    <property type="match status" value="1"/>
</dbReference>
<dbReference type="NCBIfam" id="TIGR00840">
    <property type="entry name" value="b_cpa1"/>
    <property type="match status" value="1"/>
</dbReference>
<evidence type="ECO:0000256" key="10">
    <source>
        <dbReference type="SAM" id="MobiDB-lite"/>
    </source>
</evidence>
<proteinExistence type="inferred from homology"/>
<feature type="transmembrane region" description="Helical" evidence="11">
    <location>
        <begin position="191"/>
        <end position="214"/>
    </location>
</feature>
<dbReference type="OrthoDB" id="196264at2759"/>
<dbReference type="Pfam" id="PF00999">
    <property type="entry name" value="Na_H_Exchanger"/>
    <property type="match status" value="1"/>
</dbReference>
<dbReference type="InterPro" id="IPR018422">
    <property type="entry name" value="Cation/H_exchanger_CPA1"/>
</dbReference>
<evidence type="ECO:0000256" key="7">
    <source>
        <dbReference type="ARBA" id="ARBA00023136"/>
    </source>
</evidence>
<feature type="transmembrane region" description="Helical" evidence="11">
    <location>
        <begin position="226"/>
        <end position="247"/>
    </location>
</feature>
<feature type="transmembrane region" description="Helical" evidence="11">
    <location>
        <begin position="382"/>
        <end position="403"/>
    </location>
</feature>
<dbReference type="AlphaFoldDB" id="A0A6V7TU03"/>